<dbReference type="EMBL" id="CP107246">
    <property type="protein sequence ID" value="WIM07017.1"/>
    <property type="molecule type" value="Genomic_DNA"/>
</dbReference>
<dbReference type="PANTHER" id="PTHR38099:SF1">
    <property type="entry name" value="LARGE RIBOSOMAL RNA SUBUNIT ACCUMULATION PROTEIN YCED"/>
    <property type="match status" value="1"/>
</dbReference>
<dbReference type="InterPro" id="IPR039255">
    <property type="entry name" value="YceD_bac"/>
</dbReference>
<dbReference type="GO" id="GO:0042254">
    <property type="term" value="P:ribosome biogenesis"/>
    <property type="evidence" value="ECO:0007669"/>
    <property type="project" value="UniProtKB-KW"/>
</dbReference>
<evidence type="ECO:0000256" key="3">
    <source>
        <dbReference type="ARBA" id="ARBA00015716"/>
    </source>
</evidence>
<dbReference type="AlphaFoldDB" id="A0AA49IXX2"/>
<comment type="similarity">
    <text evidence="2">Belongs to the DUF177 domain family.</text>
</comment>
<dbReference type="Pfam" id="PF02620">
    <property type="entry name" value="YceD"/>
    <property type="match status" value="1"/>
</dbReference>
<name>A0AA49IXX2_9PROT</name>
<dbReference type="PANTHER" id="PTHR38099">
    <property type="entry name" value="LARGE RIBOSOMAL RNA SUBUNIT ACCUMULATION PROTEIN YCED"/>
    <property type="match status" value="1"/>
</dbReference>
<reference evidence="6" key="1">
    <citation type="journal article" date="2023" name="Nat. Microbiol.">
        <title>Enrichment and characterization of a nitric oxide-reducing microbial community in a continuous bioreactor.</title>
        <authorList>
            <person name="Garrido-Amador P."/>
            <person name="Stortenbeker N."/>
            <person name="Wessels H.J.C.T."/>
            <person name="Speth D.R."/>
            <person name="Garcia-Heredia I."/>
            <person name="Kartal B."/>
        </authorList>
    </citation>
    <scope>NUCLEOTIDE SEQUENCE</scope>
    <source>
        <strain evidence="6">MAG1</strain>
    </source>
</reference>
<evidence type="ECO:0000256" key="4">
    <source>
        <dbReference type="ARBA" id="ARBA00022517"/>
    </source>
</evidence>
<evidence type="ECO:0000256" key="5">
    <source>
        <dbReference type="ARBA" id="ARBA00031841"/>
    </source>
</evidence>
<accession>A0AA49IXX2</accession>
<evidence type="ECO:0000256" key="2">
    <source>
        <dbReference type="ARBA" id="ARBA00010740"/>
    </source>
</evidence>
<sequence length="161" mass="17885">MIDSLEFTREGGRLEGNAPVGAFPRLADVLVDDNGSMRGSLHWELTGERQDGGRHTLTLRLQGNLSLRCQRCLETVIWPVDLESRLLLVPPGEEWPDDELADDRSDAIEADKALALLPLVEEEVLLALPIAPRHENCRPPAAFDEREPSPFAVLAKFRKGV</sequence>
<dbReference type="Proteomes" id="UP001234916">
    <property type="component" value="Chromosome"/>
</dbReference>
<dbReference type="KEGG" id="npv:OHM77_03365"/>
<protein>
    <recommendedName>
        <fullName evidence="3">Large ribosomal RNA subunit accumulation protein YceD</fullName>
    </recommendedName>
    <alternativeName>
        <fullName evidence="5">23S rRNA accumulation protein YceD</fullName>
    </alternativeName>
</protein>
<gene>
    <name evidence="6" type="ORF">OHM77_03365</name>
</gene>
<dbReference type="GO" id="GO:0005829">
    <property type="term" value="C:cytosol"/>
    <property type="evidence" value="ECO:0007669"/>
    <property type="project" value="TreeGrafter"/>
</dbReference>
<keyword evidence="4" id="KW-0690">Ribosome biogenesis</keyword>
<evidence type="ECO:0000313" key="6">
    <source>
        <dbReference type="EMBL" id="WIM07017.1"/>
    </source>
</evidence>
<dbReference type="InterPro" id="IPR003772">
    <property type="entry name" value="YceD"/>
</dbReference>
<proteinExistence type="inferred from homology"/>
<comment type="function">
    <text evidence="1">Plays a role in synthesis, processing and/or stability of 23S rRNA.</text>
</comment>
<organism evidence="6">
    <name type="scientific">Candidatus Nitricoxidivorans perseverans</name>
    <dbReference type="NCBI Taxonomy" id="2975601"/>
    <lineage>
        <taxon>Bacteria</taxon>
        <taxon>Pseudomonadati</taxon>
        <taxon>Pseudomonadota</taxon>
        <taxon>Betaproteobacteria</taxon>
        <taxon>Nitrosomonadales</taxon>
        <taxon>Sterolibacteriaceae</taxon>
        <taxon>Candidatus Nitricoxidivorans</taxon>
    </lineage>
</organism>
<evidence type="ECO:0000256" key="1">
    <source>
        <dbReference type="ARBA" id="ARBA00002868"/>
    </source>
</evidence>